<dbReference type="OrthoDB" id="6717961at2"/>
<dbReference type="EMBL" id="RBLC01000001">
    <property type="protein sequence ID" value="RKS25997.1"/>
    <property type="molecule type" value="Genomic_DNA"/>
</dbReference>
<proteinExistence type="predicted"/>
<feature type="region of interest" description="Disordered" evidence="1">
    <location>
        <begin position="1"/>
        <end position="25"/>
    </location>
</feature>
<keyword evidence="3" id="KW-1185">Reference proteome</keyword>
<gene>
    <name evidence="2" type="ORF">CLV94_1048</name>
</gene>
<dbReference type="SUPFAM" id="SSF53955">
    <property type="entry name" value="Lysozyme-like"/>
    <property type="match status" value="1"/>
</dbReference>
<dbReference type="InterPro" id="IPR025460">
    <property type="entry name" value="DUF4280"/>
</dbReference>
<dbReference type="Gene3D" id="1.10.530.10">
    <property type="match status" value="1"/>
</dbReference>
<accession>A0A495MJ25</accession>
<comment type="caution">
    <text evidence="2">The sequence shown here is derived from an EMBL/GenBank/DDBJ whole genome shotgun (WGS) entry which is preliminary data.</text>
</comment>
<sequence>MEDVKENNKKEIAEKREEREKEDKVSEDLKLVIDMAKIECKLCTNPQGILKVNFDTPTTQDKLTATVVEKDFRSLIFTGTCTKSPNSAAPCASVMQLGEWKDVGTLKVQDQFPLLKKSTIPCNYGGSTIEITDSGQKSEPAQVPPAAPLPKKDEPYKCKHCEEEFTSALILDTIGLKKPTAKQTEIIDSILPYLNQYRKDFGLDTCLRKAHFIAQIGVESANFKTFSEYEDYSNPPGVFSSKGITIDETIVKSLKDNLTSIFKIVDAKGAEVAKTNDQLSTLLLSEKPTVVDIQLYAKYSGEADPKDKKKRNDKLLKTVLKADKTVDYHIYLKPHSNFGVPLMSRAYAPYPGDKRGLGNGDELTRDGWKFKGRGLKQLTGRGNYVSFTNYRNKNTFTGDTSGAIDFTEEKPGVALQGKYLLLSSNAMYATQSALYFWNDGTKKNKKYAKDHAQDDNIDMVINCVNQYDGASGKKNRKSNYARGKAKGVFDIIRHFDLMLQNGNEAQKIEAKAYLEKQKAAKDPEATKILEEYEKKNPPQKK</sequence>
<dbReference type="Pfam" id="PF14107">
    <property type="entry name" value="DUF4280"/>
    <property type="match status" value="1"/>
</dbReference>
<evidence type="ECO:0000313" key="2">
    <source>
        <dbReference type="EMBL" id="RKS25997.1"/>
    </source>
</evidence>
<evidence type="ECO:0000313" key="3">
    <source>
        <dbReference type="Proteomes" id="UP000277579"/>
    </source>
</evidence>
<name>A0A495MJ25_9FLAO</name>
<dbReference type="AlphaFoldDB" id="A0A495MJ25"/>
<dbReference type="Proteomes" id="UP000277579">
    <property type="component" value="Unassembled WGS sequence"/>
</dbReference>
<evidence type="ECO:0000256" key="1">
    <source>
        <dbReference type="SAM" id="MobiDB-lite"/>
    </source>
</evidence>
<protein>
    <submittedName>
        <fullName evidence="2">Uncharacterized protein DUF4280</fullName>
    </submittedName>
</protein>
<organism evidence="2 3">
    <name type="scientific">Flavobacterium endophyticum</name>
    <dbReference type="NCBI Taxonomy" id="1540163"/>
    <lineage>
        <taxon>Bacteria</taxon>
        <taxon>Pseudomonadati</taxon>
        <taxon>Bacteroidota</taxon>
        <taxon>Flavobacteriia</taxon>
        <taxon>Flavobacteriales</taxon>
        <taxon>Flavobacteriaceae</taxon>
        <taxon>Flavobacterium</taxon>
    </lineage>
</organism>
<reference evidence="2 3" key="1">
    <citation type="submission" date="2018-10" db="EMBL/GenBank/DDBJ databases">
        <title>Genomic Encyclopedia of Archaeal and Bacterial Type Strains, Phase II (KMG-II): from individual species to whole genera.</title>
        <authorList>
            <person name="Goeker M."/>
        </authorList>
    </citation>
    <scope>NUCLEOTIDE SEQUENCE [LARGE SCALE GENOMIC DNA]</scope>
    <source>
        <strain evidence="2 3">DSM 29537</strain>
    </source>
</reference>
<feature type="region of interest" description="Disordered" evidence="1">
    <location>
        <begin position="519"/>
        <end position="541"/>
    </location>
</feature>
<dbReference type="RefSeq" id="WP_121375358.1">
    <property type="nucleotide sequence ID" value="NZ_RBLC01000001.1"/>
</dbReference>
<dbReference type="InterPro" id="IPR023346">
    <property type="entry name" value="Lysozyme-like_dom_sf"/>
</dbReference>